<evidence type="ECO:0000313" key="2">
    <source>
        <dbReference type="EMBL" id="SHJ39483.1"/>
    </source>
</evidence>
<keyword evidence="3" id="KW-1185">Reference proteome</keyword>
<dbReference type="EMBL" id="FQZQ01000008">
    <property type="protein sequence ID" value="SHJ39483.1"/>
    <property type="molecule type" value="Genomic_DNA"/>
</dbReference>
<accession>A0A1M6IYH1</accession>
<keyword evidence="1" id="KW-0812">Transmembrane</keyword>
<gene>
    <name evidence="2" type="ORF">SAMN05444000_10849</name>
</gene>
<dbReference type="RefSeq" id="WP_073251672.1">
    <property type="nucleotide sequence ID" value="NZ_FQZQ01000008.1"/>
</dbReference>
<feature type="transmembrane region" description="Helical" evidence="1">
    <location>
        <begin position="20"/>
        <end position="42"/>
    </location>
</feature>
<evidence type="ECO:0000313" key="3">
    <source>
        <dbReference type="Proteomes" id="UP000183982"/>
    </source>
</evidence>
<protein>
    <recommendedName>
        <fullName evidence="4">Flp pilus assembly protein TadG</fullName>
    </recommendedName>
</protein>
<organism evidence="2 3">
    <name type="scientific">Shimia gijangensis</name>
    <dbReference type="NCBI Taxonomy" id="1470563"/>
    <lineage>
        <taxon>Bacteria</taxon>
        <taxon>Pseudomonadati</taxon>
        <taxon>Pseudomonadota</taxon>
        <taxon>Alphaproteobacteria</taxon>
        <taxon>Rhodobacterales</taxon>
        <taxon>Roseobacteraceae</taxon>
    </lineage>
</organism>
<sequence>MFKKLLKFRRRFSRDVSGSVSVEAAIILPLLLWSFIAMWVFFDAYRTRALTEKAAFVVSDMFSRETGAITETYMASAKSLFDLLAESDSASGLRTTVISYSRVREQYEMEWSNAQGNIEPLNESELPEIVAKLPEMVDGETLILVETKSTYEPSLNVGLGDQNLTTFVFTRPRFASQLVWDRELGNS</sequence>
<evidence type="ECO:0008006" key="4">
    <source>
        <dbReference type="Google" id="ProtNLM"/>
    </source>
</evidence>
<dbReference type="STRING" id="1470563.SAMN05444000_10849"/>
<evidence type="ECO:0000256" key="1">
    <source>
        <dbReference type="SAM" id="Phobius"/>
    </source>
</evidence>
<reference evidence="3" key="1">
    <citation type="submission" date="2016-11" db="EMBL/GenBank/DDBJ databases">
        <authorList>
            <person name="Varghese N."/>
            <person name="Submissions S."/>
        </authorList>
    </citation>
    <scope>NUCLEOTIDE SEQUENCE [LARGE SCALE GENOMIC DNA]</scope>
    <source>
        <strain evidence="3">DSM 100564</strain>
    </source>
</reference>
<name>A0A1M6IYH1_9RHOB</name>
<dbReference type="OrthoDB" id="7876207at2"/>
<proteinExistence type="predicted"/>
<dbReference type="Proteomes" id="UP000183982">
    <property type="component" value="Unassembled WGS sequence"/>
</dbReference>
<dbReference type="AlphaFoldDB" id="A0A1M6IYH1"/>
<keyword evidence="1" id="KW-0472">Membrane</keyword>
<keyword evidence="1" id="KW-1133">Transmembrane helix</keyword>